<dbReference type="GO" id="GO:0016020">
    <property type="term" value="C:membrane"/>
    <property type="evidence" value="ECO:0007669"/>
    <property type="project" value="UniProtKB-SubCell"/>
</dbReference>
<feature type="transmembrane region" description="Helical" evidence="6">
    <location>
        <begin position="319"/>
        <end position="336"/>
    </location>
</feature>
<keyword evidence="5 6" id="KW-0472">Membrane</keyword>
<keyword evidence="2" id="KW-0813">Transport</keyword>
<dbReference type="InterPro" id="IPR011701">
    <property type="entry name" value="MFS"/>
</dbReference>
<reference evidence="7 8" key="1">
    <citation type="submission" date="2018-05" db="EMBL/GenBank/DDBJ databases">
        <title>Draft genome sequence of Scytalidium lignicola DSM 105466, a ubiquitous saprotrophic fungus.</title>
        <authorList>
            <person name="Buettner E."/>
            <person name="Gebauer A.M."/>
            <person name="Hofrichter M."/>
            <person name="Liers C."/>
            <person name="Kellner H."/>
        </authorList>
    </citation>
    <scope>NUCLEOTIDE SEQUENCE [LARGE SCALE GENOMIC DNA]</scope>
    <source>
        <strain evidence="7 8">DSM 105466</strain>
    </source>
</reference>
<sequence>MDKPSTERVENIVAIKSGDEGLAQVDWTADEERAVKRKIDFIILPLLGLSFFALQMDRGNIANALTDTITHDLGITTNQINIGTQLLSCGIIIIEIPSNILLQKVGPQRWLLLGLCEAGFIPGALYTMSNWYKKSETSFRVSVFFVGNLLAAATISLIGAGILSMSGRYGIAGWKWLFMIEGIITVCIGVVFMLYFPASVTDGSPLVSRGRWSYFTDRELHICTSRVLLDDPAKAKGKIEISRHDIVDTMKKPYIWCHVLIAILVNSPTSALQTYGPSIVKSLGFTAVHANALYSVGFFISIILVLILGLAADYTERRGPFALIGALWGIISYVCLRQTPPTMNKWNRYAAVIAANGTNSVVHVINIGWLSLNCTSPQQRSLAMAMVIMAANCGGVIGGQFFRADDAPLYHRAFTIMLAFASTGLVLVAGQMLWYMFSNRRLASNRSSAAEPRAGVSIW</sequence>
<keyword evidence="4 6" id="KW-1133">Transmembrane helix</keyword>
<evidence type="ECO:0008006" key="9">
    <source>
        <dbReference type="Google" id="ProtNLM"/>
    </source>
</evidence>
<dbReference type="PANTHER" id="PTHR43791:SF32">
    <property type="entry name" value="MAJOR FACILITATOR SUPERFAMILY (MFS) PROFILE DOMAIN-CONTAINING PROTEIN"/>
    <property type="match status" value="1"/>
</dbReference>
<feature type="transmembrane region" description="Helical" evidence="6">
    <location>
        <begin position="176"/>
        <end position="196"/>
    </location>
</feature>
<dbReference type="Proteomes" id="UP000258309">
    <property type="component" value="Unassembled WGS sequence"/>
</dbReference>
<dbReference type="GO" id="GO:0022857">
    <property type="term" value="F:transmembrane transporter activity"/>
    <property type="evidence" value="ECO:0007669"/>
    <property type="project" value="InterPro"/>
</dbReference>
<gene>
    <name evidence="7" type="ORF">B7463_g8875</name>
</gene>
<feature type="transmembrane region" description="Helical" evidence="6">
    <location>
        <begin position="292"/>
        <end position="312"/>
    </location>
</feature>
<evidence type="ECO:0000256" key="3">
    <source>
        <dbReference type="ARBA" id="ARBA00022692"/>
    </source>
</evidence>
<evidence type="ECO:0000256" key="2">
    <source>
        <dbReference type="ARBA" id="ARBA00022448"/>
    </source>
</evidence>
<dbReference type="EMBL" id="NCSJ02000205">
    <property type="protein sequence ID" value="RFU27467.1"/>
    <property type="molecule type" value="Genomic_DNA"/>
</dbReference>
<feature type="transmembrane region" description="Helical" evidence="6">
    <location>
        <begin position="382"/>
        <end position="402"/>
    </location>
</feature>
<evidence type="ECO:0000313" key="8">
    <source>
        <dbReference type="Proteomes" id="UP000258309"/>
    </source>
</evidence>
<keyword evidence="8" id="KW-1185">Reference proteome</keyword>
<evidence type="ECO:0000256" key="1">
    <source>
        <dbReference type="ARBA" id="ARBA00004141"/>
    </source>
</evidence>
<organism evidence="7 8">
    <name type="scientific">Scytalidium lignicola</name>
    <name type="common">Hyphomycete</name>
    <dbReference type="NCBI Taxonomy" id="5539"/>
    <lineage>
        <taxon>Eukaryota</taxon>
        <taxon>Fungi</taxon>
        <taxon>Dikarya</taxon>
        <taxon>Ascomycota</taxon>
        <taxon>Pezizomycotina</taxon>
        <taxon>Leotiomycetes</taxon>
        <taxon>Leotiomycetes incertae sedis</taxon>
        <taxon>Scytalidium</taxon>
    </lineage>
</organism>
<dbReference type="InterPro" id="IPR036259">
    <property type="entry name" value="MFS_trans_sf"/>
</dbReference>
<dbReference type="SUPFAM" id="SSF103473">
    <property type="entry name" value="MFS general substrate transporter"/>
    <property type="match status" value="1"/>
</dbReference>
<evidence type="ECO:0000313" key="7">
    <source>
        <dbReference type="EMBL" id="RFU27467.1"/>
    </source>
</evidence>
<name>A0A3E2H2E9_SCYLI</name>
<dbReference type="OrthoDB" id="2985014at2759"/>
<dbReference type="PANTHER" id="PTHR43791">
    <property type="entry name" value="PERMEASE-RELATED"/>
    <property type="match status" value="1"/>
</dbReference>
<keyword evidence="3 6" id="KW-0812">Transmembrane</keyword>
<feature type="non-terminal residue" evidence="7">
    <location>
        <position position="1"/>
    </location>
</feature>
<feature type="non-terminal residue" evidence="7">
    <location>
        <position position="459"/>
    </location>
</feature>
<dbReference type="Gene3D" id="1.20.1250.20">
    <property type="entry name" value="MFS general substrate transporter like domains"/>
    <property type="match status" value="3"/>
</dbReference>
<comment type="caution">
    <text evidence="7">The sequence shown here is derived from an EMBL/GenBank/DDBJ whole genome shotgun (WGS) entry which is preliminary data.</text>
</comment>
<feature type="transmembrane region" description="Helical" evidence="6">
    <location>
        <begin position="348"/>
        <end position="370"/>
    </location>
</feature>
<evidence type="ECO:0000256" key="5">
    <source>
        <dbReference type="ARBA" id="ARBA00023136"/>
    </source>
</evidence>
<feature type="transmembrane region" description="Helical" evidence="6">
    <location>
        <begin position="141"/>
        <end position="164"/>
    </location>
</feature>
<dbReference type="Pfam" id="PF07690">
    <property type="entry name" value="MFS_1"/>
    <property type="match status" value="1"/>
</dbReference>
<evidence type="ECO:0000256" key="6">
    <source>
        <dbReference type="SAM" id="Phobius"/>
    </source>
</evidence>
<comment type="subcellular location">
    <subcellularLocation>
        <location evidence="1">Membrane</location>
        <topology evidence="1">Multi-pass membrane protein</topology>
    </subcellularLocation>
</comment>
<proteinExistence type="predicted"/>
<evidence type="ECO:0000256" key="4">
    <source>
        <dbReference type="ARBA" id="ARBA00022989"/>
    </source>
</evidence>
<accession>A0A3E2H2E9</accession>
<protein>
    <recommendedName>
        <fullName evidence="9">Major facilitator superfamily (MFS) profile domain-containing protein</fullName>
    </recommendedName>
</protein>
<feature type="transmembrane region" description="Helical" evidence="6">
    <location>
        <begin position="414"/>
        <end position="437"/>
    </location>
</feature>
<dbReference type="AlphaFoldDB" id="A0A3E2H2E9"/>
<dbReference type="OMA" id="YTMSTWY"/>
<feature type="transmembrane region" description="Helical" evidence="6">
    <location>
        <begin position="253"/>
        <end position="272"/>
    </location>
</feature>